<evidence type="ECO:0000313" key="3">
    <source>
        <dbReference type="EnsemblFungi" id="PTTG_09942-t43_1-p1"/>
    </source>
</evidence>
<sequence length="589" mass="66086">MSEQPPTNPSSPKTTSTTNPKSIGAGIFVPPSSPVQSSPLSSPPPSSPDPISSTDVINTLIPPISPNSAKLPLPASPPHPKPPRLSHSSTAQPKMKDSASQAVVSAPKKIPRPNETVLKLKLSPVANKIPSKSSKSSNKYKLAAKSKKFGRKEDSDDYSAPTSDSTLLDDADDESADASKLGRRRVVESTDQSSSLSDDADCSDSNSKNGSDADDHNGSDDNNTGPNPKREAKEKEWFLPEMDEQFETYIDHGCTLDKEGYPIYPNGWTTFLRLPGDKVTNFGTVGYSKTCSVNYCRNRTWKVTQKHKFRGLANKCKGTVCHLKYPDTVATRFDHHLQNGWGLLRHKGNHPHPWPEARKPDRIAKEELKAKIKKNPTAGALKLKAGSVDNIVVIHAIIQTLYVQNKMDFRSFICLRSAKSGVQRRSSVRRNLPVFQERILANHIDVLRRTPRWIPIQLTWMRGLIEEYYKIHFATLFRQFLAASITPAERDILGTRSEVRKMLKGCREHFRQSITRVRKWLDWWKVSDFEALLFPSREPRLEDTPDGLPDTTNGQESLHRTYYCLSEGRQCLMVGMIDLYTFVNMLEKD</sequence>
<evidence type="ECO:0000256" key="1">
    <source>
        <dbReference type="SAM" id="MobiDB-lite"/>
    </source>
</evidence>
<proteinExistence type="predicted"/>
<name>A0A180GLR7_PUCT1</name>
<dbReference type="OrthoDB" id="3056903at2759"/>
<feature type="region of interest" description="Disordered" evidence="1">
    <location>
        <begin position="1"/>
        <end position="232"/>
    </location>
</feature>
<reference evidence="2" key="1">
    <citation type="submission" date="2009-11" db="EMBL/GenBank/DDBJ databases">
        <authorList>
            <consortium name="The Broad Institute Genome Sequencing Platform"/>
            <person name="Ward D."/>
            <person name="Feldgarden M."/>
            <person name="Earl A."/>
            <person name="Young S.K."/>
            <person name="Zeng Q."/>
            <person name="Koehrsen M."/>
            <person name="Alvarado L."/>
            <person name="Berlin A."/>
            <person name="Bochicchio J."/>
            <person name="Borenstein D."/>
            <person name="Chapman S.B."/>
            <person name="Chen Z."/>
            <person name="Engels R."/>
            <person name="Freedman E."/>
            <person name="Gellesch M."/>
            <person name="Goldberg J."/>
            <person name="Griggs A."/>
            <person name="Gujja S."/>
            <person name="Heilman E."/>
            <person name="Heiman D."/>
            <person name="Hepburn T."/>
            <person name="Howarth C."/>
            <person name="Jen D."/>
            <person name="Larson L."/>
            <person name="Lewis B."/>
            <person name="Mehta T."/>
            <person name="Park D."/>
            <person name="Pearson M."/>
            <person name="Roberts A."/>
            <person name="Saif S."/>
            <person name="Shea T."/>
            <person name="Shenoy N."/>
            <person name="Sisk P."/>
            <person name="Stolte C."/>
            <person name="Sykes S."/>
            <person name="Thomson T."/>
            <person name="Walk T."/>
            <person name="White J."/>
            <person name="Yandava C."/>
            <person name="Izard J."/>
            <person name="Baranova O.V."/>
            <person name="Blanton J.M."/>
            <person name="Tanner A.C."/>
            <person name="Dewhirst F.E."/>
            <person name="Haas B."/>
            <person name="Nusbaum C."/>
            <person name="Birren B."/>
        </authorList>
    </citation>
    <scope>NUCLEOTIDE SEQUENCE [LARGE SCALE GENOMIC DNA]</scope>
    <source>
        <strain evidence="2">1-1 BBBD Race 1</strain>
    </source>
</reference>
<dbReference type="EnsemblFungi" id="PTTG_09942-t43_1">
    <property type="protein sequence ID" value="PTTG_09942-t43_1-p1"/>
    <property type="gene ID" value="PTTG_09942"/>
</dbReference>
<accession>A0A180GLR7</accession>
<reference evidence="2" key="2">
    <citation type="submission" date="2016-05" db="EMBL/GenBank/DDBJ databases">
        <title>Comparative analysis highlights variable genome content of wheat rusts and divergence of the mating loci.</title>
        <authorList>
            <person name="Cuomo C.A."/>
            <person name="Bakkeren G."/>
            <person name="Szabo L."/>
            <person name="Khalil H."/>
            <person name="Joly D."/>
            <person name="Goldberg J."/>
            <person name="Young S."/>
            <person name="Zeng Q."/>
            <person name="Fellers J."/>
        </authorList>
    </citation>
    <scope>NUCLEOTIDE SEQUENCE [LARGE SCALE GENOMIC DNA]</scope>
    <source>
        <strain evidence="2">1-1 BBBD Race 1</strain>
    </source>
</reference>
<feature type="compositionally biased region" description="Low complexity" evidence="1">
    <location>
        <begin position="131"/>
        <end position="141"/>
    </location>
</feature>
<dbReference type="EMBL" id="ADAS02000049">
    <property type="protein sequence ID" value="OAV93640.1"/>
    <property type="molecule type" value="Genomic_DNA"/>
</dbReference>
<gene>
    <name evidence="2" type="ORF">PTTG_09942</name>
</gene>
<keyword evidence="4" id="KW-1185">Reference proteome</keyword>
<reference evidence="3" key="4">
    <citation type="submission" date="2025-05" db="UniProtKB">
        <authorList>
            <consortium name="EnsemblFungi"/>
        </authorList>
    </citation>
    <scope>IDENTIFICATION</scope>
    <source>
        <strain evidence="3">isolate 1-1 / race 1 (BBBD)</strain>
    </source>
</reference>
<dbReference type="STRING" id="630390.A0A180GLR7"/>
<feature type="compositionally biased region" description="Low complexity" evidence="1">
    <location>
        <begin position="189"/>
        <end position="207"/>
    </location>
</feature>
<organism evidence="2">
    <name type="scientific">Puccinia triticina (isolate 1-1 / race 1 (BBBD))</name>
    <name type="common">Brown leaf rust fungus</name>
    <dbReference type="NCBI Taxonomy" id="630390"/>
    <lineage>
        <taxon>Eukaryota</taxon>
        <taxon>Fungi</taxon>
        <taxon>Dikarya</taxon>
        <taxon>Basidiomycota</taxon>
        <taxon>Pucciniomycotina</taxon>
        <taxon>Pucciniomycetes</taxon>
        <taxon>Pucciniales</taxon>
        <taxon>Pucciniaceae</taxon>
        <taxon>Puccinia</taxon>
    </lineage>
</organism>
<dbReference type="AlphaFoldDB" id="A0A180GLR7"/>
<reference evidence="3 4" key="3">
    <citation type="journal article" date="2017" name="G3 (Bethesda)">
        <title>Comparative analysis highlights variable genome content of wheat rusts and divergence of the mating loci.</title>
        <authorList>
            <person name="Cuomo C.A."/>
            <person name="Bakkeren G."/>
            <person name="Khalil H.B."/>
            <person name="Panwar V."/>
            <person name="Joly D."/>
            <person name="Linning R."/>
            <person name="Sakthikumar S."/>
            <person name="Song X."/>
            <person name="Adiconis X."/>
            <person name="Fan L."/>
            <person name="Goldberg J.M."/>
            <person name="Levin J.Z."/>
            <person name="Young S."/>
            <person name="Zeng Q."/>
            <person name="Anikster Y."/>
            <person name="Bruce M."/>
            <person name="Wang M."/>
            <person name="Yin C."/>
            <person name="McCallum B."/>
            <person name="Szabo L.J."/>
            <person name="Hulbert S."/>
            <person name="Chen X."/>
            <person name="Fellers J.P."/>
        </authorList>
    </citation>
    <scope>NUCLEOTIDE SEQUENCE</scope>
    <source>
        <strain evidence="3">isolate 1-1 / race 1 (BBBD)</strain>
        <strain evidence="4">Isolate 1-1 / race 1 (BBBD)</strain>
    </source>
</reference>
<evidence type="ECO:0000313" key="2">
    <source>
        <dbReference type="EMBL" id="OAV93640.1"/>
    </source>
</evidence>
<dbReference type="Proteomes" id="UP000005240">
    <property type="component" value="Unassembled WGS sequence"/>
</dbReference>
<evidence type="ECO:0000313" key="4">
    <source>
        <dbReference type="Proteomes" id="UP000005240"/>
    </source>
</evidence>
<feature type="compositionally biased region" description="Low complexity" evidence="1">
    <location>
        <begin position="10"/>
        <end position="22"/>
    </location>
</feature>
<dbReference type="VEuPathDB" id="FungiDB:PTTG_09942"/>
<feature type="compositionally biased region" description="Acidic residues" evidence="1">
    <location>
        <begin position="167"/>
        <end position="176"/>
    </location>
</feature>
<protein>
    <submittedName>
        <fullName evidence="2 3">Uncharacterized protein</fullName>
    </submittedName>
</protein>